<dbReference type="PROSITE" id="PS50937">
    <property type="entry name" value="HTH_MERR_2"/>
    <property type="match status" value="1"/>
</dbReference>
<evidence type="ECO:0000256" key="1">
    <source>
        <dbReference type="ARBA" id="ARBA00022491"/>
    </source>
</evidence>
<evidence type="ECO:0000259" key="5">
    <source>
        <dbReference type="PROSITE" id="PS50937"/>
    </source>
</evidence>
<sequence>MTVMKNINRYTLNDLCQLVELTPRTVRFYIQKSLLQAPEGSGRGAHYTQAHIERLLEIKKWQHAGLSLERISELLFDESNDKPLPPLKRAKPGDIEVCSHIHIDEGISLTLNPSKAGLTPEQAKQLTLELISLYQRITSSEKEEK</sequence>
<name>A0A330M6T4_9GAMM</name>
<keyword evidence="3" id="KW-0238">DNA-binding</keyword>
<dbReference type="KEGG" id="sbk:SHEWBE_2737"/>
<dbReference type="CDD" id="cd00592">
    <property type="entry name" value="HTH_MerR-like"/>
    <property type="match status" value="1"/>
</dbReference>
<dbReference type="AlphaFoldDB" id="A0A330M6T4"/>
<reference evidence="7" key="1">
    <citation type="submission" date="2018-06" db="EMBL/GenBank/DDBJ databases">
        <authorList>
            <person name="Cea G.-C."/>
            <person name="William W."/>
        </authorList>
    </citation>
    <scope>NUCLEOTIDE SEQUENCE [LARGE SCALE GENOMIC DNA]</scope>
    <source>
        <strain evidence="7">DB21MT-2</strain>
    </source>
</reference>
<dbReference type="Gene3D" id="1.10.1660.10">
    <property type="match status" value="1"/>
</dbReference>
<dbReference type="SUPFAM" id="SSF46955">
    <property type="entry name" value="Putative DNA-binding domain"/>
    <property type="match status" value="1"/>
</dbReference>
<feature type="domain" description="HTH merR-type" evidence="5">
    <location>
        <begin position="21"/>
        <end position="77"/>
    </location>
</feature>
<evidence type="ECO:0000256" key="3">
    <source>
        <dbReference type="ARBA" id="ARBA00023125"/>
    </source>
</evidence>
<dbReference type="SMART" id="SM00422">
    <property type="entry name" value="HTH_MERR"/>
    <property type="match status" value="1"/>
</dbReference>
<protein>
    <recommendedName>
        <fullName evidence="5">HTH merR-type domain-containing protein</fullName>
    </recommendedName>
</protein>
<organism evidence="6 7">
    <name type="scientific">Shewanella benthica</name>
    <dbReference type="NCBI Taxonomy" id="43661"/>
    <lineage>
        <taxon>Bacteria</taxon>
        <taxon>Pseudomonadati</taxon>
        <taxon>Pseudomonadota</taxon>
        <taxon>Gammaproteobacteria</taxon>
        <taxon>Alteromonadales</taxon>
        <taxon>Shewanellaceae</taxon>
        <taxon>Shewanella</taxon>
    </lineage>
</organism>
<dbReference type="Pfam" id="PF13411">
    <property type="entry name" value="MerR_1"/>
    <property type="match status" value="1"/>
</dbReference>
<evidence type="ECO:0000313" key="7">
    <source>
        <dbReference type="Proteomes" id="UP000250123"/>
    </source>
</evidence>
<dbReference type="InterPro" id="IPR047057">
    <property type="entry name" value="MerR_fam"/>
</dbReference>
<evidence type="ECO:0000313" key="6">
    <source>
        <dbReference type="EMBL" id="SQH76700.1"/>
    </source>
</evidence>
<proteinExistence type="predicted"/>
<evidence type="ECO:0000256" key="4">
    <source>
        <dbReference type="ARBA" id="ARBA00023163"/>
    </source>
</evidence>
<accession>A0A330M6T4</accession>
<keyword evidence="4" id="KW-0804">Transcription</keyword>
<dbReference type="PANTHER" id="PTHR30204:SF69">
    <property type="entry name" value="MERR-FAMILY TRANSCRIPTIONAL REGULATOR"/>
    <property type="match status" value="1"/>
</dbReference>
<evidence type="ECO:0000256" key="2">
    <source>
        <dbReference type="ARBA" id="ARBA00023015"/>
    </source>
</evidence>
<dbReference type="InterPro" id="IPR009061">
    <property type="entry name" value="DNA-bd_dom_put_sf"/>
</dbReference>
<dbReference type="InterPro" id="IPR000551">
    <property type="entry name" value="MerR-type_HTH_dom"/>
</dbReference>
<dbReference type="GO" id="GO:0003677">
    <property type="term" value="F:DNA binding"/>
    <property type="evidence" value="ECO:0007669"/>
    <property type="project" value="UniProtKB-KW"/>
</dbReference>
<keyword evidence="1" id="KW-0678">Repressor</keyword>
<gene>
    <name evidence="6" type="ORF">SHEWBE_2737</name>
</gene>
<dbReference type="GO" id="GO:0003700">
    <property type="term" value="F:DNA-binding transcription factor activity"/>
    <property type="evidence" value="ECO:0007669"/>
    <property type="project" value="InterPro"/>
</dbReference>
<dbReference type="EMBL" id="LS483452">
    <property type="protein sequence ID" value="SQH76700.1"/>
    <property type="molecule type" value="Genomic_DNA"/>
</dbReference>
<keyword evidence="2" id="KW-0805">Transcription regulation</keyword>
<dbReference type="Proteomes" id="UP000250123">
    <property type="component" value="Chromosome SHEWBE"/>
</dbReference>
<dbReference type="PANTHER" id="PTHR30204">
    <property type="entry name" value="REDOX-CYCLING DRUG-SENSING TRANSCRIPTIONAL ACTIVATOR SOXR"/>
    <property type="match status" value="1"/>
</dbReference>